<keyword evidence="3" id="KW-1185">Reference proteome</keyword>
<keyword evidence="1" id="KW-0812">Transmembrane</keyword>
<keyword evidence="1" id="KW-1133">Transmembrane helix</keyword>
<sequence length="230" mass="26231">MEKNETIISKIDELSDEVRTASITRRHKKLPKRRQFATFLILFIFLSAGFVSSLWFIKESRGKAESTVYIEQVHDLATLATAEAHMKVIFQKEDNEIFGEKIPFHIPGTKRELLLIVPATVIAGVDLQAIEQKDMKVDEEKKIIELVLPKASFLQEPSIKMDQVRTFSDEGIFRGKIEWDEGFDLAAEAQDQIKQEAIDSGILLKAEENAETVLKEFFGQMGYKVIIKKT</sequence>
<organism evidence="2 3">
    <name type="scientific">Mesobacillus jeotgali</name>
    <dbReference type="NCBI Taxonomy" id="129985"/>
    <lineage>
        <taxon>Bacteria</taxon>
        <taxon>Bacillati</taxon>
        <taxon>Bacillota</taxon>
        <taxon>Bacilli</taxon>
        <taxon>Bacillales</taxon>
        <taxon>Bacillaceae</taxon>
        <taxon>Mesobacillus</taxon>
    </lineage>
</organism>
<dbReference type="RefSeq" id="WP_311076074.1">
    <property type="nucleotide sequence ID" value="NZ_CP134494.1"/>
</dbReference>
<evidence type="ECO:0000313" key="2">
    <source>
        <dbReference type="EMBL" id="WNF24983.1"/>
    </source>
</evidence>
<reference evidence="2 3" key="1">
    <citation type="submission" date="2023-09" db="EMBL/GenBank/DDBJ databases">
        <title>Microbial mechanism of fulvic acid promoting antimony reduction mineralization in rice fields.</title>
        <authorList>
            <person name="Chen G."/>
            <person name="Lan J."/>
        </authorList>
    </citation>
    <scope>NUCLEOTIDE SEQUENCE [LARGE SCALE GENOMIC DNA]</scope>
    <source>
        <strain evidence="2 3">PS1</strain>
    </source>
</reference>
<evidence type="ECO:0000256" key="1">
    <source>
        <dbReference type="SAM" id="Phobius"/>
    </source>
</evidence>
<gene>
    <name evidence="2" type="ORF">RH061_11060</name>
</gene>
<accession>A0ABY9VN34</accession>
<dbReference type="Proteomes" id="UP001303324">
    <property type="component" value="Chromosome"/>
</dbReference>
<dbReference type="InterPro" id="IPR025324">
    <property type="entry name" value="DUF4230"/>
</dbReference>
<protein>
    <submittedName>
        <fullName evidence="2">DUF4230 domain-containing protein</fullName>
    </submittedName>
</protein>
<evidence type="ECO:0000313" key="3">
    <source>
        <dbReference type="Proteomes" id="UP001303324"/>
    </source>
</evidence>
<dbReference type="Pfam" id="PF14014">
    <property type="entry name" value="DUF4230"/>
    <property type="match status" value="1"/>
</dbReference>
<name>A0ABY9VN34_9BACI</name>
<feature type="transmembrane region" description="Helical" evidence="1">
    <location>
        <begin position="36"/>
        <end position="57"/>
    </location>
</feature>
<keyword evidence="1" id="KW-0472">Membrane</keyword>
<dbReference type="EMBL" id="CP134494">
    <property type="protein sequence ID" value="WNF24983.1"/>
    <property type="molecule type" value="Genomic_DNA"/>
</dbReference>
<proteinExistence type="predicted"/>